<evidence type="ECO:0000313" key="8">
    <source>
        <dbReference type="Proteomes" id="UP000251923"/>
    </source>
</evidence>
<evidence type="ECO:0000256" key="3">
    <source>
        <dbReference type="ARBA" id="ARBA00022807"/>
    </source>
</evidence>
<dbReference type="GO" id="GO:0008234">
    <property type="term" value="F:cysteine-type peptidase activity"/>
    <property type="evidence" value="ECO:0007669"/>
    <property type="project" value="UniProtKB-KW"/>
</dbReference>
<dbReference type="InterPro" id="IPR042007">
    <property type="entry name" value="Sortase_A"/>
</dbReference>
<evidence type="ECO:0000256" key="1">
    <source>
        <dbReference type="ARBA" id="ARBA00022670"/>
    </source>
</evidence>
<dbReference type="PROSITE" id="PS51257">
    <property type="entry name" value="PROKAR_LIPOPROTEIN"/>
    <property type="match status" value="1"/>
</dbReference>
<keyword evidence="6" id="KW-0812">Transmembrane</keyword>
<evidence type="ECO:0000256" key="2">
    <source>
        <dbReference type="ARBA" id="ARBA00022801"/>
    </source>
</evidence>
<accession>A0A329NVK3</accession>
<evidence type="ECO:0000256" key="5">
    <source>
        <dbReference type="SAM" id="MobiDB-lite"/>
    </source>
</evidence>
<dbReference type="InterPro" id="IPR005754">
    <property type="entry name" value="Sortase"/>
</dbReference>
<dbReference type="CDD" id="cd06165">
    <property type="entry name" value="Sortase_A"/>
    <property type="match status" value="1"/>
</dbReference>
<organism evidence="7 8">
    <name type="scientific">Aerococcus urinae</name>
    <dbReference type="NCBI Taxonomy" id="1376"/>
    <lineage>
        <taxon>Bacteria</taxon>
        <taxon>Bacillati</taxon>
        <taxon>Bacillota</taxon>
        <taxon>Bacilli</taxon>
        <taxon>Lactobacillales</taxon>
        <taxon>Aerococcaceae</taxon>
        <taxon>Aerococcus</taxon>
    </lineage>
</organism>
<dbReference type="Gene3D" id="2.40.260.10">
    <property type="entry name" value="Sortase"/>
    <property type="match status" value="1"/>
</dbReference>
<evidence type="ECO:0000256" key="4">
    <source>
        <dbReference type="PIRSR" id="PIRSR605754-1"/>
    </source>
</evidence>
<gene>
    <name evidence="7" type="ORF">DBT54_07355</name>
</gene>
<dbReference type="AlphaFoldDB" id="A0A329NVK3"/>
<evidence type="ECO:0000256" key="6">
    <source>
        <dbReference type="SAM" id="Phobius"/>
    </source>
</evidence>
<feature type="active site" description="Acyl-thioester intermediate" evidence="4">
    <location>
        <position position="240"/>
    </location>
</feature>
<comment type="caution">
    <text evidence="7">The sequence shown here is derived from an EMBL/GenBank/DDBJ whole genome shotgun (WGS) entry which is preliminary data.</text>
</comment>
<feature type="active site" description="Proton donor/acceptor" evidence="4">
    <location>
        <position position="178"/>
    </location>
</feature>
<proteinExistence type="predicted"/>
<keyword evidence="1" id="KW-0645">Protease</keyword>
<feature type="compositionally biased region" description="Basic and acidic residues" evidence="5">
    <location>
        <begin position="55"/>
        <end position="86"/>
    </location>
</feature>
<dbReference type="RefSeq" id="WP_070559134.1">
    <property type="nucleotide sequence ID" value="NZ_JASOEL010000001.1"/>
</dbReference>
<dbReference type="InterPro" id="IPR023365">
    <property type="entry name" value="Sortase_dom-sf"/>
</dbReference>
<dbReference type="Proteomes" id="UP000251923">
    <property type="component" value="Unassembled WGS sequence"/>
</dbReference>
<keyword evidence="6" id="KW-0472">Membrane</keyword>
<dbReference type="GO" id="GO:0006508">
    <property type="term" value="P:proteolysis"/>
    <property type="evidence" value="ECO:0007669"/>
    <property type="project" value="UniProtKB-KW"/>
</dbReference>
<dbReference type="Pfam" id="PF04203">
    <property type="entry name" value="Sortase"/>
    <property type="match status" value="1"/>
</dbReference>
<protein>
    <submittedName>
        <fullName evidence="7">Class A sortase</fullName>
    </submittedName>
</protein>
<keyword evidence="2" id="KW-0378">Hydrolase</keyword>
<keyword evidence="3" id="KW-0788">Thiol protease</keyword>
<sequence length="274" mass="30624">MSKDKVMKYLAIFLLFIGLGCMGFYFYEVKSTEDSVQANTEAVSPKNIASSVRSNSKDSKQIDSDSNKEDGQHGDKNQEANEENHSDNQNIEAPEVTYDPHQVTQITPQAIREVNEKMQNPWYREVVKENALGALSIPDSGLSITILNGLSETNLVSGAGTFWAEQQMGVNNYPLASHNVNNGDLLMGPLFRTQPGMKAYLTDFNKIYVYQMESIALYKPNRSDLIDLHKETPTLTLVTCASFDDISERCVGIGKLIDTMDFDTAPVWIKNSYQ</sequence>
<dbReference type="SUPFAM" id="SSF63817">
    <property type="entry name" value="Sortase"/>
    <property type="match status" value="1"/>
</dbReference>
<feature type="region of interest" description="Disordered" evidence="5">
    <location>
        <begin position="41"/>
        <end position="88"/>
    </location>
</feature>
<reference evidence="7 8" key="1">
    <citation type="submission" date="2018-04" db="EMBL/GenBank/DDBJ databases">
        <title>Aerococcus urinae genomes.</title>
        <authorList>
            <person name="Hilt E."/>
            <person name="Gilbert N.M."/>
            <person name="Thomas-White K."/>
            <person name="Putonti C."/>
            <person name="Lewis A.L."/>
            <person name="Visck K.L."/>
            <person name="Wolfe A.J."/>
        </authorList>
    </citation>
    <scope>NUCLEOTIDE SEQUENCE [LARGE SCALE GENOMIC DNA]</scope>
    <source>
        <strain evidence="7 8">UMB7480</strain>
    </source>
</reference>
<feature type="compositionally biased region" description="Polar residues" evidence="5">
    <location>
        <begin position="41"/>
        <end position="54"/>
    </location>
</feature>
<feature type="transmembrane region" description="Helical" evidence="6">
    <location>
        <begin position="9"/>
        <end position="27"/>
    </location>
</feature>
<name>A0A329NVK3_9LACT</name>
<dbReference type="EMBL" id="QMHM01000014">
    <property type="protein sequence ID" value="RAV78368.1"/>
    <property type="molecule type" value="Genomic_DNA"/>
</dbReference>
<keyword evidence="6" id="KW-1133">Transmembrane helix</keyword>
<evidence type="ECO:0000313" key="7">
    <source>
        <dbReference type="EMBL" id="RAV78368.1"/>
    </source>
</evidence>